<feature type="domain" description="Nicotinate phosphoribosyltransferase N-terminal" evidence="4">
    <location>
        <begin position="10"/>
        <end position="135"/>
    </location>
</feature>
<dbReference type="GO" id="GO:0034355">
    <property type="term" value="P:NAD+ biosynthetic process via the salvage pathway"/>
    <property type="evidence" value="ECO:0007669"/>
    <property type="project" value="TreeGrafter"/>
</dbReference>
<evidence type="ECO:0000313" key="6">
    <source>
        <dbReference type="Proteomes" id="UP000567293"/>
    </source>
</evidence>
<dbReference type="GO" id="GO:0004516">
    <property type="term" value="F:nicotinate phosphoribosyltransferase activity"/>
    <property type="evidence" value="ECO:0007669"/>
    <property type="project" value="InterPro"/>
</dbReference>
<dbReference type="InterPro" id="IPR040727">
    <property type="entry name" value="NAPRTase_N"/>
</dbReference>
<accession>A0A7V8NNA6</accession>
<dbReference type="GO" id="GO:0016757">
    <property type="term" value="F:glycosyltransferase activity"/>
    <property type="evidence" value="ECO:0007669"/>
    <property type="project" value="UniProtKB-KW"/>
</dbReference>
<organism evidence="5 6">
    <name type="scientific">Candidatus Acidiferrum panamense</name>
    <dbReference type="NCBI Taxonomy" id="2741543"/>
    <lineage>
        <taxon>Bacteria</taxon>
        <taxon>Pseudomonadati</taxon>
        <taxon>Acidobacteriota</taxon>
        <taxon>Terriglobia</taxon>
        <taxon>Candidatus Acidiferrales</taxon>
        <taxon>Candidatus Acidiferrum</taxon>
    </lineage>
</organism>
<gene>
    <name evidence="5" type="ORF">HRJ53_05700</name>
</gene>
<comment type="caution">
    <text evidence="5">The sequence shown here is derived from an EMBL/GenBank/DDBJ whole genome shotgun (WGS) entry which is preliminary data.</text>
</comment>
<comment type="similarity">
    <text evidence="2">Belongs to the NAPRTase family.</text>
</comment>
<comment type="pathway">
    <text evidence="1">Cofactor biosynthesis; NAD(+) biosynthesis.</text>
</comment>
<evidence type="ECO:0000313" key="5">
    <source>
        <dbReference type="EMBL" id="MBA0084469.1"/>
    </source>
</evidence>
<evidence type="ECO:0000259" key="4">
    <source>
        <dbReference type="Pfam" id="PF17767"/>
    </source>
</evidence>
<dbReference type="GO" id="GO:0005829">
    <property type="term" value="C:cytosol"/>
    <property type="evidence" value="ECO:0007669"/>
    <property type="project" value="TreeGrafter"/>
</dbReference>
<sequence length="140" mass="16024">MLPRGPFSGLLTDLYELTMAAGYVQSRFHARATFELFVRTLPRRRNYLVAAGLEQALDFLENVRFSAEDISYLRGLPFFRHVQSEFFDYLSRFAFTGEVWALPEGTIFFPGEPLLRVTAPIAEAQLVETSLLSILHFQTL</sequence>
<dbReference type="EMBL" id="JACDQQ010000558">
    <property type="protein sequence ID" value="MBA0084469.1"/>
    <property type="molecule type" value="Genomic_DNA"/>
</dbReference>
<evidence type="ECO:0000256" key="2">
    <source>
        <dbReference type="ARBA" id="ARBA00010897"/>
    </source>
</evidence>
<keyword evidence="5" id="KW-0328">Glycosyltransferase</keyword>
<dbReference type="PANTHER" id="PTHR11098:SF1">
    <property type="entry name" value="NICOTINATE PHOSPHORIBOSYLTRANSFERASE"/>
    <property type="match status" value="1"/>
</dbReference>
<dbReference type="SUPFAM" id="SSF54675">
    <property type="entry name" value="Nicotinate/Quinolinate PRTase N-terminal domain-like"/>
    <property type="match status" value="1"/>
</dbReference>
<keyword evidence="5" id="KW-0808">Transferase</keyword>
<dbReference type="Pfam" id="PF17767">
    <property type="entry name" value="NAPRTase_N"/>
    <property type="match status" value="1"/>
</dbReference>
<name>A0A7V8NNA6_9BACT</name>
<dbReference type="Proteomes" id="UP000567293">
    <property type="component" value="Unassembled WGS sequence"/>
</dbReference>
<dbReference type="InterPro" id="IPR007229">
    <property type="entry name" value="Nic_PRibTrfase-Fam"/>
</dbReference>
<feature type="non-terminal residue" evidence="5">
    <location>
        <position position="140"/>
    </location>
</feature>
<evidence type="ECO:0000256" key="3">
    <source>
        <dbReference type="ARBA" id="ARBA00022642"/>
    </source>
</evidence>
<dbReference type="UniPathway" id="UPA00253"/>
<reference evidence="5" key="1">
    <citation type="submission" date="2020-06" db="EMBL/GenBank/DDBJ databases">
        <title>Legume-microbial interactions unlock mineral nutrients during tropical forest succession.</title>
        <authorList>
            <person name="Epihov D.Z."/>
        </authorList>
    </citation>
    <scope>NUCLEOTIDE SEQUENCE [LARGE SCALE GENOMIC DNA]</scope>
    <source>
        <strain evidence="5">Pan2503</strain>
    </source>
</reference>
<dbReference type="Gene3D" id="3.20.140.10">
    <property type="entry name" value="nicotinate phosphoribosyltransferase"/>
    <property type="match status" value="1"/>
</dbReference>
<protein>
    <submittedName>
        <fullName evidence="5">Nicotinate phosphoribosyltransferase</fullName>
    </submittedName>
</protein>
<keyword evidence="3" id="KW-0662">Pyridine nucleotide biosynthesis</keyword>
<dbReference type="PANTHER" id="PTHR11098">
    <property type="entry name" value="NICOTINATE PHOSPHORIBOSYLTRANSFERASE"/>
    <property type="match status" value="1"/>
</dbReference>
<keyword evidence="6" id="KW-1185">Reference proteome</keyword>
<evidence type="ECO:0000256" key="1">
    <source>
        <dbReference type="ARBA" id="ARBA00004790"/>
    </source>
</evidence>
<proteinExistence type="inferred from homology"/>
<dbReference type="AlphaFoldDB" id="A0A7V8NNA6"/>